<feature type="domain" description="Cadherin" evidence="16">
    <location>
        <begin position="546"/>
        <end position="650"/>
    </location>
</feature>
<feature type="domain" description="Cadherin" evidence="16">
    <location>
        <begin position="333"/>
        <end position="439"/>
    </location>
</feature>
<feature type="domain" description="Cadherin" evidence="16">
    <location>
        <begin position="1178"/>
        <end position="1299"/>
    </location>
</feature>
<dbReference type="EMBL" id="JARKHS020012223">
    <property type="protein sequence ID" value="KAK8777096.1"/>
    <property type="molecule type" value="Genomic_DNA"/>
</dbReference>
<dbReference type="Gene3D" id="2.60.40.60">
    <property type="entry name" value="Cadherins"/>
    <property type="match status" value="26"/>
</dbReference>
<evidence type="ECO:0000256" key="11">
    <source>
        <dbReference type="PROSITE-ProRule" id="PRU00043"/>
    </source>
</evidence>
<feature type="domain" description="Cadherin" evidence="16">
    <location>
        <begin position="2024"/>
        <end position="2127"/>
    </location>
</feature>
<feature type="domain" description="Cadherin" evidence="16">
    <location>
        <begin position="1511"/>
        <end position="1606"/>
    </location>
</feature>
<evidence type="ECO:0000256" key="13">
    <source>
        <dbReference type="RuleBase" id="RU004357"/>
    </source>
</evidence>
<sequence length="2984" mass="320641">MFPVDSMSLEFPENTPRDVKRTLSPARDRDLGEFSTQHYRIASGNVDGAFRLASHRERDDVLYLDLQISGALDREVTPSYSLQVEAYDGGRPPLRGTMTVNITILDVNDNPPAFNQSRYVGRVPENASVGTAVLRVLATDADAGDNGRVRYSINRRQSDRDGLFTIDAESGLVSVSKPLDFEAKDTHELVVVARDCGDQPLEATAFVSVLLTDVNDNQPSINLIFLSDDASPKVSEDARPGELVARVSVNDPDSKAEYANVNVSLSGGDGHFGLATQDNIIYLVMVAQPLDRETRARYGMLLTATDQGSPPLNASRAFELAVTDTNDNAPEFDQDTYHASVLEVADPGTSVLQLTASDRDEGRNSMLRYSIQHTPDTYSQWFHVDPRTGLVTTRTPIDCETSPVPRVTVLATDSGEPPLSASATLLVTISDVNDNEPIFDQSFYNITVAEDEPVGKCVLRVSASDPDCGVNAMVNFTLGGGPSNDFRQHFAVHPSSGELCLTASLDREHRSSYEIPIAATDRGGLSTMAMVKVYVRDVNDNRPIFYPREYNVSLREQDTLAATPVAVVVASDADSGLFGTVSYHIVSGNDLGLFRVDPTSGELLVVGRLGRSQPLHELRLAAQDGGGLQSLLEARVYVSVLGRGQQPPLFQRPRYAFQVREDAAPSTVIGTVAAAAARTPGGQPHVRYSIYSGDPEGYFSIDAHLGSIRVERPLDHEAHPFLLLNVQATSGTQPPAYGHTQVNVTIWDVNDNAPRFESAVLKLSLPENVAVGTATYVAQAQDADAGRNGAVRYTLLEAPPGLFELGPRSGRLALLRPLDYEAQPRVRLVLGAADGGTPAQSASMTLLIEVQDVNDNAPIFDRPAYSVSVLESLPANSHFLQVSATDRDTGNNARLTFRLSTSNEFGIFPNSGLLYLREPLDREASDLHRLTVVVVDNGSPAMSATASIEVHVLDANDNAPEFNAGALELTVPENVPAGHLVGTLQAHDQDTGSNAALRYSLLQANSSFKVDPVTGDVHSLAPLDREAQASYELMVRVEDQGTPALSSTARLRVLVADENDNAPVFVEPLDRVLSVREHQPAGSELQQVRAVDADEGPNGQVVYEIVPGSGQLRDGRMAFAIDAHMGRLTTRVVLDRESQEEFSLVLLARDGGRPPREARLALLVRVLGLHQPPGVATGGSTRRLRVREGTAPGTVLGSLAPYPAGATFRLLGEPAVFDIAQNNFELEHGKQFSVACHGLPLFSSVSPGQHSGDVYTVGEVDFEVASEHQLQVRLDDAGITSLINVQIQVEDVNDCAPTFPEDPVHLSIAEDTAQGSMVWTFAAQDLDSGDNGKLVYRLEEEWPSVGAFEVEPSSGQLVVRAPLDREAQASFVLVVSAQDQPATGSPLVARVTCFVTVEDVNDHSPTFASAAEASVAPDAPIGAILLQLIAVDLDAGENGHVSYHMASGNEAGYFSLNHGTGLLTVVRSLAELPERLTLNVTASDNGTPRRSTHQELRVRLSEAPRRPPRFDQSHYSANISEDASVGTAVLTVRASGGGNLSYSLPAGGGHFGVDVSTGVVRTLAPLDREAQAQHEFVVFVSDGHNQADSCLVLVRLLDVNDQSPEFDDSCRGLAVPENGPPDVHTLVAWDRDEGLNARLLYSIAEGNVGDKFRLEPRTGRLTSAPLDRESVSEYRLSVHATDQGSPARTGSCTLLVTVLDENDEAPRFEQAVYSASVAEDAAPNTTVLAVRAHDPDLGPGGRVSYSLANETAALFRIDSDTGVLTTTGLFDREKRASYAFEVRASDSGRYQAHWAHARVQVTVVDVNDNCPRFLEFPYVAHVSPHAPLGSQVALVQAHDGDDGPNADVFYTTPSGGKLHLDADTGLVTVAASLVADSGRLLRLDLVAHDRGRPSRMASGVLEVWVGPVAGPHLEFSNASYVAQLPEGASTGSMVLQVRASASSQPGLAVTYSLGPDQDQGPFTIHPTSGTVRVRDSQQLDYEERPELELPLRARAETPSGVVLHGYARLLVQLLDENDNSPRFSQERYVASVWEGRSRGTFVAQVSALDADRGSRLVYHIAGGNVDQAFVLEPPLSGQVRTNTVLDREIRDTYLLTLVATDDGQPPRTGSCTLRITVIDANDNQPVFPPDSVVSIREDARVGSTVTTITANDVDTHPVLRYSLAEPGGTFVVDHFSGRLLLADRLDYEQQREYRLRLHVSDTAHVAETLVTVRVLDTNDHAPRFLQPSYNVLVSESATVGSSVVTVSATDLDSGDNGRIHYSLSGFSDGFYIDKQSGTVYTNRSLEWDPAQSVVQLLVRATDSGHPAKSSVIPLRIHLADINQSAPKFLETVYRASVPEDTLPGSTLLRVSASDLDGRVEYRLLDTGGGRFALSRGSLVLARPLEPRARYALRVVATDRGRPPRNATAQLLVNVEGRGPPTFTQRHYEAVVSEAAPLGHTLLRLGPSSPGLRYTISSGNRLGCFRLDVAGDLVVASALDYDAVPEMRLVVRATDSRRAALASVLVRLQDENDNAPRFPLPEYVASVEEGAPVGSALLVARAVDADRGPFGRLNYTLVEGTQLAVVDTATGGLTSATVFDYEAQPHFQLTIRATDAGGRWATARVHVHVLSRDEFAPVFEQEEYRFAVPLGAPVGHLVGRVHAHDRDRGPDGRVLYQIRGGSAHFRVNASSGTLSVRTPWPGGSGNRLELVASSGRRGSLLATAGVSLEEAPATPAAASASRGLPAWALALLLLALAAVAVLAAAVALLRGRLQSKRPAEPSLDTSFDTVDLRRDPFPAFYERPDDAAGAMHTSEVSEQSSGRGSAEDEDEEIRMINEGLRPQGDSGSDLSVRNTHEYLARLGIDPAAPIDSWAKAPSAPADDEDLSSLLYAKLDEPAESLGEPSMTGSLSSIVHSEEELAGSYNWDYLLDWGPQYQPLAHVFAEIARLKDDVRAGGAPPRSPVGGAVDDSYAAALSPSFSPALLPLASRSPSPLPCLRRTPPDS</sequence>
<name>A0AAQ4EQN8_AMBAM</name>
<dbReference type="PANTHER" id="PTHR24026">
    <property type="entry name" value="FAT ATYPICAL CADHERIN-RELATED"/>
    <property type="match status" value="1"/>
</dbReference>
<keyword evidence="2" id="KW-1003">Cell membrane</keyword>
<reference evidence="17 18" key="1">
    <citation type="journal article" date="2023" name="Arcadia Sci">
        <title>De novo assembly of a long-read Amblyomma americanum tick genome.</title>
        <authorList>
            <person name="Chou S."/>
            <person name="Poskanzer K.E."/>
            <person name="Rollins M."/>
            <person name="Thuy-Boun P.S."/>
        </authorList>
    </citation>
    <scope>NUCLEOTIDE SEQUENCE [LARGE SCALE GENOMIC DNA]</scope>
    <source>
        <strain evidence="17">F_SG_1</strain>
        <tissue evidence="17">Salivary glands</tissue>
    </source>
</reference>
<dbReference type="FunFam" id="2.60.40.60:FF:000102">
    <property type="entry name" value="Dachsous cadherin-related 1b"/>
    <property type="match status" value="1"/>
</dbReference>
<feature type="domain" description="Cadherin" evidence="16">
    <location>
        <begin position="2225"/>
        <end position="2328"/>
    </location>
</feature>
<keyword evidence="10" id="KW-0325">Glycoprotein</keyword>
<evidence type="ECO:0000313" key="18">
    <source>
        <dbReference type="Proteomes" id="UP001321473"/>
    </source>
</evidence>
<feature type="domain" description="Cadherin" evidence="16">
    <location>
        <begin position="2619"/>
        <end position="2678"/>
    </location>
</feature>
<protein>
    <recommendedName>
        <fullName evidence="16">Cadherin domain-containing protein</fullName>
    </recommendedName>
</protein>
<dbReference type="CDD" id="cd11304">
    <property type="entry name" value="Cadherin_repeat"/>
    <property type="match status" value="26"/>
</dbReference>
<feature type="region of interest" description="Disordered" evidence="14">
    <location>
        <begin position="2963"/>
        <end position="2984"/>
    </location>
</feature>
<dbReference type="InterPro" id="IPR002126">
    <property type="entry name" value="Cadherin-like_dom"/>
</dbReference>
<feature type="domain" description="Cadherin" evidence="16">
    <location>
        <begin position="234"/>
        <end position="332"/>
    </location>
</feature>
<evidence type="ECO:0000256" key="12">
    <source>
        <dbReference type="RuleBase" id="RU003318"/>
    </source>
</evidence>
<dbReference type="FunFam" id="2.60.40.60:FF:000081">
    <property type="entry name" value="protocadherin Fat 4"/>
    <property type="match status" value="1"/>
</dbReference>
<evidence type="ECO:0000256" key="9">
    <source>
        <dbReference type="ARBA" id="ARBA00023136"/>
    </source>
</evidence>
<feature type="domain" description="Cadherin" evidence="16">
    <location>
        <begin position="1407"/>
        <end position="1510"/>
    </location>
</feature>
<feature type="domain" description="Cadherin" evidence="16">
    <location>
        <begin position="1300"/>
        <end position="1407"/>
    </location>
</feature>
<keyword evidence="5" id="KW-0677">Repeat</keyword>
<keyword evidence="6 11" id="KW-0106">Calcium</keyword>
<dbReference type="FunFam" id="2.60.40.60:FF:000104">
    <property type="entry name" value="cadherin-23 isoform X1"/>
    <property type="match status" value="1"/>
</dbReference>
<dbReference type="FunFam" id="2.60.40.60:FF:000020">
    <property type="entry name" value="Dachsous cadherin-related 1b"/>
    <property type="match status" value="8"/>
</dbReference>
<gene>
    <name evidence="17" type="ORF">V5799_029561</name>
</gene>
<feature type="compositionally biased region" description="Polar residues" evidence="14">
    <location>
        <begin position="2793"/>
        <end position="2802"/>
    </location>
</feature>
<keyword evidence="4" id="KW-0732">Signal</keyword>
<keyword evidence="3 12" id="KW-0812">Transmembrane</keyword>
<feature type="domain" description="Cadherin" evidence="16">
    <location>
        <begin position="2127"/>
        <end position="2224"/>
    </location>
</feature>
<dbReference type="PROSITE" id="PS00232">
    <property type="entry name" value="CADHERIN_1"/>
    <property type="match status" value="11"/>
</dbReference>
<dbReference type="InterPro" id="IPR027397">
    <property type="entry name" value="Catenin-bd_sf"/>
</dbReference>
<evidence type="ECO:0000256" key="1">
    <source>
        <dbReference type="ARBA" id="ARBA00004251"/>
    </source>
</evidence>
<dbReference type="PANTHER" id="PTHR24026:SF126">
    <property type="entry name" value="PROTOCADHERIN FAT 4"/>
    <property type="match status" value="1"/>
</dbReference>
<dbReference type="GO" id="GO:0060429">
    <property type="term" value="P:epithelium development"/>
    <property type="evidence" value="ECO:0007669"/>
    <property type="project" value="UniProtKB-ARBA"/>
</dbReference>
<proteinExistence type="predicted"/>
<dbReference type="GO" id="GO:0009887">
    <property type="term" value="P:animal organ morphogenesis"/>
    <property type="evidence" value="ECO:0007669"/>
    <property type="project" value="UniProtKB-ARBA"/>
</dbReference>
<dbReference type="PROSITE" id="PS50268">
    <property type="entry name" value="CADHERIN_2"/>
    <property type="match status" value="26"/>
</dbReference>
<dbReference type="GO" id="GO:0005886">
    <property type="term" value="C:plasma membrane"/>
    <property type="evidence" value="ECO:0007669"/>
    <property type="project" value="UniProtKB-SubCell"/>
</dbReference>
<dbReference type="GO" id="GO:0007156">
    <property type="term" value="P:homophilic cell adhesion via plasma membrane adhesion molecules"/>
    <property type="evidence" value="ECO:0007669"/>
    <property type="project" value="InterPro"/>
</dbReference>
<feature type="domain" description="Cadherin" evidence="16">
    <location>
        <begin position="2423"/>
        <end position="2517"/>
    </location>
</feature>
<dbReference type="FunFam" id="2.60.40.60:FF:000226">
    <property type="entry name" value="Dachsous, isoform B"/>
    <property type="match status" value="1"/>
</dbReference>
<dbReference type="FunFam" id="2.60.40.60:FF:000080">
    <property type="entry name" value="FAT atypical cadherin 1"/>
    <property type="match status" value="1"/>
</dbReference>
<evidence type="ECO:0000256" key="5">
    <source>
        <dbReference type="ARBA" id="ARBA00022737"/>
    </source>
</evidence>
<feature type="region of interest" description="Disordered" evidence="14">
    <location>
        <begin position="2780"/>
        <end position="2809"/>
    </location>
</feature>
<dbReference type="GO" id="GO:0048731">
    <property type="term" value="P:system development"/>
    <property type="evidence" value="ECO:0007669"/>
    <property type="project" value="UniProtKB-ARBA"/>
</dbReference>
<dbReference type="InterPro" id="IPR000233">
    <property type="entry name" value="Cadherin_Y-type_LIR"/>
</dbReference>
<feature type="domain" description="Cadherin" evidence="16">
    <location>
        <begin position="651"/>
        <end position="756"/>
    </location>
</feature>
<dbReference type="SMART" id="SM00112">
    <property type="entry name" value="CA"/>
    <property type="match status" value="26"/>
</dbReference>
<comment type="subcellular location">
    <subcellularLocation>
        <location evidence="1 12">Cell membrane</location>
        <topology evidence="1 12">Single-pass type I membrane protein</topology>
    </subcellularLocation>
</comment>
<evidence type="ECO:0000256" key="6">
    <source>
        <dbReference type="ARBA" id="ARBA00022837"/>
    </source>
</evidence>
<feature type="domain" description="Cadherin" evidence="16">
    <location>
        <begin position="2518"/>
        <end position="2618"/>
    </location>
</feature>
<feature type="domain" description="Cadherin" evidence="16">
    <location>
        <begin position="1814"/>
        <end position="1913"/>
    </location>
</feature>
<dbReference type="Gene3D" id="4.10.900.10">
    <property type="entry name" value="TCF3-CBD (Catenin binding domain)"/>
    <property type="match status" value="1"/>
</dbReference>
<feature type="transmembrane region" description="Helical" evidence="15">
    <location>
        <begin position="2725"/>
        <end position="2748"/>
    </location>
</feature>
<evidence type="ECO:0000256" key="10">
    <source>
        <dbReference type="ARBA" id="ARBA00023180"/>
    </source>
</evidence>
<dbReference type="FunFam" id="2.60.40.60:FF:000092">
    <property type="entry name" value="Protocadherin 8"/>
    <property type="match status" value="1"/>
</dbReference>
<evidence type="ECO:0000313" key="17">
    <source>
        <dbReference type="EMBL" id="KAK8777096.1"/>
    </source>
</evidence>
<feature type="domain" description="Cadherin" evidence="16">
    <location>
        <begin position="2329"/>
        <end position="2422"/>
    </location>
</feature>
<comment type="caution">
    <text evidence="17">The sequence shown here is derived from an EMBL/GenBank/DDBJ whole genome shotgun (WGS) entry which is preliminary data.</text>
</comment>
<evidence type="ECO:0000256" key="4">
    <source>
        <dbReference type="ARBA" id="ARBA00022729"/>
    </source>
</evidence>
<feature type="domain" description="Cadherin" evidence="16">
    <location>
        <begin position="963"/>
        <end position="1065"/>
    </location>
</feature>
<feature type="domain" description="Cadherin" evidence="16">
    <location>
        <begin position="1607"/>
        <end position="1708"/>
    </location>
</feature>
<dbReference type="Pfam" id="PF01049">
    <property type="entry name" value="CADH_Y-type_LIR"/>
    <property type="match status" value="1"/>
</dbReference>
<feature type="domain" description="Cadherin" evidence="16">
    <location>
        <begin position="1916"/>
        <end position="2023"/>
    </location>
</feature>
<dbReference type="FunFam" id="2.60.40.60:FF:000007">
    <property type="entry name" value="Protocadherin alpha 2"/>
    <property type="match status" value="1"/>
</dbReference>
<dbReference type="Pfam" id="PF00028">
    <property type="entry name" value="Cadherin"/>
    <property type="match status" value="24"/>
</dbReference>
<dbReference type="GO" id="GO:0048729">
    <property type="term" value="P:tissue morphogenesis"/>
    <property type="evidence" value="ECO:0007669"/>
    <property type="project" value="UniProtKB-ARBA"/>
</dbReference>
<evidence type="ECO:0000256" key="15">
    <source>
        <dbReference type="SAM" id="Phobius"/>
    </source>
</evidence>
<keyword evidence="8 15" id="KW-1133">Transmembrane helix</keyword>
<dbReference type="Proteomes" id="UP001321473">
    <property type="component" value="Unassembled WGS sequence"/>
</dbReference>
<feature type="domain" description="Cadherin" evidence="16">
    <location>
        <begin position="757"/>
        <end position="860"/>
    </location>
</feature>
<feature type="domain" description="Cadherin" evidence="16">
    <location>
        <begin position="861"/>
        <end position="962"/>
    </location>
</feature>
<organism evidence="17 18">
    <name type="scientific">Amblyomma americanum</name>
    <name type="common">Lone star tick</name>
    <dbReference type="NCBI Taxonomy" id="6943"/>
    <lineage>
        <taxon>Eukaryota</taxon>
        <taxon>Metazoa</taxon>
        <taxon>Ecdysozoa</taxon>
        <taxon>Arthropoda</taxon>
        <taxon>Chelicerata</taxon>
        <taxon>Arachnida</taxon>
        <taxon>Acari</taxon>
        <taxon>Parasitiformes</taxon>
        <taxon>Ixodida</taxon>
        <taxon>Ixodoidea</taxon>
        <taxon>Ixodidae</taxon>
        <taxon>Amblyomminae</taxon>
        <taxon>Amblyomma</taxon>
    </lineage>
</organism>
<dbReference type="InterPro" id="IPR020894">
    <property type="entry name" value="Cadherin_CS"/>
</dbReference>
<feature type="domain" description="Cadherin" evidence="16">
    <location>
        <begin position="440"/>
        <end position="545"/>
    </location>
</feature>
<keyword evidence="7 12" id="KW-0130">Cell adhesion</keyword>
<dbReference type="GO" id="GO:0005509">
    <property type="term" value="F:calcium ion binding"/>
    <property type="evidence" value="ECO:0007669"/>
    <property type="project" value="UniProtKB-UniRule"/>
</dbReference>
<accession>A0AAQ4EQN8</accession>
<evidence type="ECO:0000256" key="14">
    <source>
        <dbReference type="SAM" id="MobiDB-lite"/>
    </source>
</evidence>
<feature type="domain" description="Cadherin" evidence="16">
    <location>
        <begin position="3"/>
        <end position="114"/>
    </location>
</feature>
<feature type="domain" description="Cadherin" evidence="16">
    <location>
        <begin position="115"/>
        <end position="221"/>
    </location>
</feature>
<evidence type="ECO:0000256" key="7">
    <source>
        <dbReference type="ARBA" id="ARBA00022889"/>
    </source>
</evidence>
<evidence type="ECO:0000256" key="3">
    <source>
        <dbReference type="ARBA" id="ARBA00022692"/>
    </source>
</evidence>
<keyword evidence="9 15" id="KW-0472">Membrane</keyword>
<feature type="domain" description="Cadherin" evidence="16">
    <location>
        <begin position="1709"/>
        <end position="1813"/>
    </location>
</feature>
<dbReference type="InterPro" id="IPR015919">
    <property type="entry name" value="Cadherin-like_sf"/>
</dbReference>
<dbReference type="SUPFAM" id="SSF49313">
    <property type="entry name" value="Cadherin-like"/>
    <property type="match status" value="26"/>
</dbReference>
<evidence type="ECO:0000256" key="8">
    <source>
        <dbReference type="ARBA" id="ARBA00022989"/>
    </source>
</evidence>
<keyword evidence="18" id="KW-1185">Reference proteome</keyword>
<dbReference type="PRINTS" id="PR00205">
    <property type="entry name" value="CADHERIN"/>
</dbReference>
<feature type="domain" description="Cadherin" evidence="16">
    <location>
        <begin position="1067"/>
        <end position="1175"/>
    </location>
</feature>
<evidence type="ECO:0000256" key="2">
    <source>
        <dbReference type="ARBA" id="ARBA00022475"/>
    </source>
</evidence>
<evidence type="ECO:0000259" key="16">
    <source>
        <dbReference type="PROSITE" id="PS50268"/>
    </source>
</evidence>
<comment type="function">
    <text evidence="13">Cadherins are calcium-dependent cell adhesion proteins.</text>
</comment>